<organism evidence="5 6">
    <name type="scientific">Mucilaginibacter jinjuensis</name>
    <dbReference type="NCBI Taxonomy" id="1176721"/>
    <lineage>
        <taxon>Bacteria</taxon>
        <taxon>Pseudomonadati</taxon>
        <taxon>Bacteroidota</taxon>
        <taxon>Sphingobacteriia</taxon>
        <taxon>Sphingobacteriales</taxon>
        <taxon>Sphingobacteriaceae</taxon>
        <taxon>Mucilaginibacter</taxon>
    </lineage>
</organism>
<evidence type="ECO:0000313" key="6">
    <source>
        <dbReference type="Proteomes" id="UP001216139"/>
    </source>
</evidence>
<dbReference type="InterPro" id="IPR036388">
    <property type="entry name" value="WH-like_DNA-bd_sf"/>
</dbReference>
<dbReference type="PANTHER" id="PTHR33204:SF29">
    <property type="entry name" value="TRANSCRIPTIONAL REGULATOR"/>
    <property type="match status" value="1"/>
</dbReference>
<dbReference type="PANTHER" id="PTHR33204">
    <property type="entry name" value="TRANSCRIPTIONAL REGULATOR, MARR FAMILY"/>
    <property type="match status" value="1"/>
</dbReference>
<dbReference type="RefSeq" id="WP_273629143.1">
    <property type="nucleotide sequence ID" value="NZ_CP117167.1"/>
</dbReference>
<dbReference type="InterPro" id="IPR002577">
    <property type="entry name" value="HTH_HxlR"/>
</dbReference>
<keyword evidence="3" id="KW-0804">Transcription</keyword>
<keyword evidence="6" id="KW-1185">Reference proteome</keyword>
<name>A0ABY7T3D4_9SPHI</name>
<accession>A0ABY7T3D4</accession>
<evidence type="ECO:0000313" key="5">
    <source>
        <dbReference type="EMBL" id="WCT10955.1"/>
    </source>
</evidence>
<dbReference type="EMBL" id="CP117167">
    <property type="protein sequence ID" value="WCT10955.1"/>
    <property type="molecule type" value="Genomic_DNA"/>
</dbReference>
<evidence type="ECO:0000256" key="3">
    <source>
        <dbReference type="ARBA" id="ARBA00023163"/>
    </source>
</evidence>
<dbReference type="Pfam" id="PF01638">
    <property type="entry name" value="HxlR"/>
    <property type="match status" value="1"/>
</dbReference>
<evidence type="ECO:0000259" key="4">
    <source>
        <dbReference type="PROSITE" id="PS51118"/>
    </source>
</evidence>
<dbReference type="SUPFAM" id="SSF46785">
    <property type="entry name" value="Winged helix' DNA-binding domain"/>
    <property type="match status" value="1"/>
</dbReference>
<dbReference type="PROSITE" id="PS51118">
    <property type="entry name" value="HTH_HXLR"/>
    <property type="match status" value="1"/>
</dbReference>
<dbReference type="Gene3D" id="1.10.10.10">
    <property type="entry name" value="Winged helix-like DNA-binding domain superfamily/Winged helix DNA-binding domain"/>
    <property type="match status" value="1"/>
</dbReference>
<keyword evidence="2" id="KW-0238">DNA-binding</keyword>
<protein>
    <submittedName>
        <fullName evidence="5">Helix-turn-helix domain-containing protein</fullName>
    </submittedName>
</protein>
<dbReference type="InterPro" id="IPR036390">
    <property type="entry name" value="WH_DNA-bd_sf"/>
</dbReference>
<gene>
    <name evidence="5" type="ORF">PQO05_19650</name>
</gene>
<sequence>MLQRATEIDENEAVVWPEHTAEACGVAIAGVRDALYVLNGKWKLPLIVALTNGPQRFKDIQRALGDITPKILSKELKELELNEFVVRKVYSTTPVTVTYQLTPYSQTLDKVMQELRDWGIQHRQRIVASRKRG</sequence>
<reference evidence="5 6" key="1">
    <citation type="submission" date="2023-02" db="EMBL/GenBank/DDBJ databases">
        <title>Genome sequence of Mucilaginibacter jinjuensis strain KACC 16571.</title>
        <authorList>
            <person name="Kim S."/>
            <person name="Heo J."/>
            <person name="Kwon S.-W."/>
        </authorList>
    </citation>
    <scope>NUCLEOTIDE SEQUENCE [LARGE SCALE GENOMIC DNA]</scope>
    <source>
        <strain evidence="5 6">KACC 16571</strain>
    </source>
</reference>
<proteinExistence type="predicted"/>
<keyword evidence="1" id="KW-0805">Transcription regulation</keyword>
<evidence type="ECO:0000256" key="2">
    <source>
        <dbReference type="ARBA" id="ARBA00023125"/>
    </source>
</evidence>
<evidence type="ECO:0000256" key="1">
    <source>
        <dbReference type="ARBA" id="ARBA00023015"/>
    </source>
</evidence>
<dbReference type="Proteomes" id="UP001216139">
    <property type="component" value="Chromosome"/>
</dbReference>
<feature type="domain" description="HTH hxlR-type" evidence="4">
    <location>
        <begin position="24"/>
        <end position="127"/>
    </location>
</feature>